<feature type="compositionally biased region" description="Basic residues" evidence="1">
    <location>
        <begin position="65"/>
        <end position="77"/>
    </location>
</feature>
<feature type="region of interest" description="Disordered" evidence="1">
    <location>
        <begin position="49"/>
        <end position="77"/>
    </location>
</feature>
<accession>A0A3L5TQU9</accession>
<comment type="caution">
    <text evidence="2">The sequence shown here is derived from an EMBL/GenBank/DDBJ whole genome shotgun (WGS) entry which is preliminary data.</text>
</comment>
<dbReference type="AlphaFoldDB" id="A0A3L5TQU9"/>
<evidence type="ECO:0000256" key="1">
    <source>
        <dbReference type="SAM" id="MobiDB-lite"/>
    </source>
</evidence>
<evidence type="ECO:0000313" key="3">
    <source>
        <dbReference type="Proteomes" id="UP000266721"/>
    </source>
</evidence>
<organism evidence="2 3">
    <name type="scientific">Mytilus galloprovincialis</name>
    <name type="common">Mediterranean mussel</name>
    <dbReference type="NCBI Taxonomy" id="29158"/>
    <lineage>
        <taxon>Eukaryota</taxon>
        <taxon>Metazoa</taxon>
        <taxon>Spiralia</taxon>
        <taxon>Lophotrochozoa</taxon>
        <taxon>Mollusca</taxon>
        <taxon>Bivalvia</taxon>
        <taxon>Autobranchia</taxon>
        <taxon>Pteriomorphia</taxon>
        <taxon>Mytilida</taxon>
        <taxon>Mytiloidea</taxon>
        <taxon>Mytilidae</taxon>
        <taxon>Mytilinae</taxon>
        <taxon>Mytilus</taxon>
    </lineage>
</organism>
<sequence>LGALLKKINNRCISLVLKNNEQDVNMMIENVYNTVRNNGGRFYTHEMYTDAGNRQHERKQIRIRKETRRRETKKSKK</sequence>
<dbReference type="Proteomes" id="UP000266721">
    <property type="component" value="Unassembled WGS sequence"/>
</dbReference>
<name>A0A3L5TQU9_MYTGA</name>
<evidence type="ECO:0000313" key="2">
    <source>
        <dbReference type="EMBL" id="OPL21549.1"/>
    </source>
</evidence>
<feature type="non-terminal residue" evidence="2">
    <location>
        <position position="1"/>
    </location>
</feature>
<dbReference type="Gene3D" id="3.40.50.300">
    <property type="entry name" value="P-loop containing nucleotide triphosphate hydrolases"/>
    <property type="match status" value="1"/>
</dbReference>
<protein>
    <submittedName>
        <fullName evidence="2">Uncharacterized protein</fullName>
    </submittedName>
</protein>
<dbReference type="EMBL" id="KV590580">
    <property type="protein sequence ID" value="OPL21549.1"/>
    <property type="molecule type" value="Genomic_DNA"/>
</dbReference>
<proteinExistence type="predicted"/>
<keyword evidence="3" id="KW-1185">Reference proteome</keyword>
<gene>
    <name evidence="2" type="ORF">AM593_01732</name>
</gene>
<feature type="compositionally biased region" description="Basic and acidic residues" evidence="1">
    <location>
        <begin position="49"/>
        <end position="64"/>
    </location>
</feature>
<reference evidence="2 3" key="1">
    <citation type="journal article" date="2016" name="PLoS ONE">
        <title>A First Insight into the Genome of the Filter-Feeder Mussel Mytilus galloprovincialis.</title>
        <authorList>
            <person name="Murgarella M."/>
            <person name="Puiu D."/>
            <person name="Novoa B."/>
            <person name="Figueras A."/>
            <person name="Posada D."/>
            <person name="Canchaya C."/>
        </authorList>
    </citation>
    <scope>NUCLEOTIDE SEQUENCE [LARGE SCALE GENOMIC DNA]</scope>
    <source>
        <tissue evidence="2">Muscle</tissue>
    </source>
</reference>
<dbReference type="InterPro" id="IPR027417">
    <property type="entry name" value="P-loop_NTPase"/>
</dbReference>